<dbReference type="PANTHER" id="PTHR30204:SF89">
    <property type="entry name" value="HTH MERR-TYPE DOMAIN-CONTAINING PROTEIN"/>
    <property type="match status" value="1"/>
</dbReference>
<sequence length="254" mass="27375">MTAAGRPQRDGLSIGAVLAQLRGDFPDVTISKIRFLESEGLVQPGRTPSGYRQFAAADVERLRFVLSAQRDHYLPLKVIKEQLDAADRGIEPGTPVPRLPRKLVSLGAPGDDHADGGGTPVPCADDFVAGRETRLTQEELLAEAGVDASMLNELQQYGLVRPGPAGFFDGDAVLVAKTVKAMTDFGIEPRHLRAFRASADREVGLLEQIVAPVFRHRDAGAKERADELVRELAALSVTLHTLLVKAGIRSVTGR</sequence>
<dbReference type="Pfam" id="PF13411">
    <property type="entry name" value="MerR_1"/>
    <property type="match status" value="1"/>
</dbReference>
<evidence type="ECO:0000313" key="4">
    <source>
        <dbReference type="Proteomes" id="UP000243799"/>
    </source>
</evidence>
<dbReference type="InterPro" id="IPR009061">
    <property type="entry name" value="DNA-bd_dom_put_sf"/>
</dbReference>
<protein>
    <submittedName>
        <fullName evidence="3">MerR family regulatory protein</fullName>
    </submittedName>
</protein>
<evidence type="ECO:0000259" key="2">
    <source>
        <dbReference type="PROSITE" id="PS50937"/>
    </source>
</evidence>
<dbReference type="PANTHER" id="PTHR30204">
    <property type="entry name" value="REDOX-CYCLING DRUG-SENSING TRANSCRIPTIONAL ACTIVATOR SOXR"/>
    <property type="match status" value="1"/>
</dbReference>
<dbReference type="PROSITE" id="PS50937">
    <property type="entry name" value="HTH_MERR_2"/>
    <property type="match status" value="1"/>
</dbReference>
<dbReference type="SMART" id="SM00422">
    <property type="entry name" value="HTH_MERR"/>
    <property type="match status" value="1"/>
</dbReference>
<proteinExistence type="predicted"/>
<evidence type="ECO:0000313" key="3">
    <source>
        <dbReference type="EMBL" id="SFB57721.1"/>
    </source>
</evidence>
<reference evidence="4" key="1">
    <citation type="submission" date="2016-10" db="EMBL/GenBank/DDBJ databases">
        <authorList>
            <person name="Varghese N."/>
            <person name="Submissions S."/>
        </authorList>
    </citation>
    <scope>NUCLEOTIDE SEQUENCE [LARGE SCALE GENOMIC DNA]</scope>
    <source>
        <strain evidence="4">CGMCC 4.3568</strain>
    </source>
</reference>
<dbReference type="InterPro" id="IPR047057">
    <property type="entry name" value="MerR_fam"/>
</dbReference>
<name>A0A1I1C595_9PSEU</name>
<keyword evidence="4" id="KW-1185">Reference proteome</keyword>
<dbReference type="RefSeq" id="WP_177242809.1">
    <property type="nucleotide sequence ID" value="NZ_FOKG01000021.1"/>
</dbReference>
<dbReference type="STRING" id="490629.SAMN05216266_12144"/>
<dbReference type="EMBL" id="FOKG01000021">
    <property type="protein sequence ID" value="SFB57721.1"/>
    <property type="molecule type" value="Genomic_DNA"/>
</dbReference>
<dbReference type="GO" id="GO:0003677">
    <property type="term" value="F:DNA binding"/>
    <property type="evidence" value="ECO:0007669"/>
    <property type="project" value="UniProtKB-KW"/>
</dbReference>
<dbReference type="AlphaFoldDB" id="A0A1I1C595"/>
<dbReference type="CDD" id="cd00592">
    <property type="entry name" value="HTH_MerR-like"/>
    <property type="match status" value="1"/>
</dbReference>
<feature type="domain" description="HTH merR-type" evidence="2">
    <location>
        <begin position="27"/>
        <end position="85"/>
    </location>
</feature>
<dbReference type="Gene3D" id="1.10.1660.10">
    <property type="match status" value="1"/>
</dbReference>
<dbReference type="InterPro" id="IPR000551">
    <property type="entry name" value="MerR-type_HTH_dom"/>
</dbReference>
<gene>
    <name evidence="3" type="ORF">SAMN05216266_12144</name>
</gene>
<evidence type="ECO:0000256" key="1">
    <source>
        <dbReference type="ARBA" id="ARBA00023125"/>
    </source>
</evidence>
<dbReference type="Proteomes" id="UP000243799">
    <property type="component" value="Unassembled WGS sequence"/>
</dbReference>
<organism evidence="3 4">
    <name type="scientific">Amycolatopsis marina</name>
    <dbReference type="NCBI Taxonomy" id="490629"/>
    <lineage>
        <taxon>Bacteria</taxon>
        <taxon>Bacillati</taxon>
        <taxon>Actinomycetota</taxon>
        <taxon>Actinomycetes</taxon>
        <taxon>Pseudonocardiales</taxon>
        <taxon>Pseudonocardiaceae</taxon>
        <taxon>Amycolatopsis</taxon>
    </lineage>
</organism>
<keyword evidence="1" id="KW-0238">DNA-binding</keyword>
<dbReference type="GO" id="GO:0003700">
    <property type="term" value="F:DNA-binding transcription factor activity"/>
    <property type="evidence" value="ECO:0007669"/>
    <property type="project" value="InterPro"/>
</dbReference>
<accession>A0A1I1C595</accession>
<dbReference type="SUPFAM" id="SSF46955">
    <property type="entry name" value="Putative DNA-binding domain"/>
    <property type="match status" value="1"/>
</dbReference>